<gene>
    <name evidence="3" type="ORF">Sradi_5840600</name>
</gene>
<dbReference type="AlphaFoldDB" id="A0AAW2KR23"/>
<sequence>MSYSSHYQQHTYDPSSLIQQIYDQPANDYYTYSYPNPQYTSVQSYSYPNLTIQPSQHEQQEPHPPGVTAPPLHQDQSSYFQYHAHSAAAGVPTVGPQHRGVDSGVGIVHQPLTVLYLGSSCLKLVLSFAEVHSHKELGRSRNSVYAYESSFLIFPCSFKGQIVQSSYGGFSIVNSVAPPRATQTHLSPQPNVRGRSYRVRGRGKGHVIHKHVAHGQERTTSTEGGSHIQGESLPPMAEPYVSSFGPISTTIHGQTHIMPALPPPRLAWCELCRVDCNTLDILEQHKNGKKHKKKLKVFEELQNLNSRVIGRQMEQTSSSQLKPEVPPQADQIKQSEKQIQQESLPSQAINEESKVAVENRELEKVKPTEEIGKKVIDHSEGLTRGLKRKMRGGKVGKRMRPCDQPKRTAEPPKPKEVIPLVCELCNVKCESLIVFQSHLAGKKHKSKAKRFLGQEETLGQEVLPALRPANQDSNASTFVAFHQQGLSNEKIVDVQASTVETNVKSTKLETTVSQPQMLVANSGDKILVNIEGISEEGHLQGGAQSNCPAGGLLTEQVERVATTGMSKPVTPQAALNGVSV</sequence>
<feature type="region of interest" description="Disordered" evidence="1">
    <location>
        <begin position="391"/>
        <end position="412"/>
    </location>
</feature>
<dbReference type="InterPro" id="IPR013087">
    <property type="entry name" value="Znf_C2H2_type"/>
</dbReference>
<dbReference type="GO" id="GO:0008270">
    <property type="term" value="F:zinc ion binding"/>
    <property type="evidence" value="ECO:0007669"/>
    <property type="project" value="InterPro"/>
</dbReference>
<accession>A0AAW2KR23</accession>
<dbReference type="PANTHER" id="PTHR47487:SF3">
    <property type="entry name" value="GLUTENIN, HIGH MOLECULAR WEIGHT SUBUNIT 12-LIKE"/>
    <property type="match status" value="1"/>
</dbReference>
<dbReference type="EMBL" id="JACGWJ010000027">
    <property type="protein sequence ID" value="KAL0308983.1"/>
    <property type="molecule type" value="Genomic_DNA"/>
</dbReference>
<dbReference type="Gene3D" id="3.30.160.60">
    <property type="entry name" value="Classic Zinc Finger"/>
    <property type="match status" value="2"/>
</dbReference>
<feature type="domain" description="U1-type" evidence="2">
    <location>
        <begin position="417"/>
        <end position="451"/>
    </location>
</feature>
<dbReference type="Pfam" id="PF12874">
    <property type="entry name" value="zf-met"/>
    <property type="match status" value="2"/>
</dbReference>
<protein>
    <recommendedName>
        <fullName evidence="2">U1-type domain-containing protein</fullName>
    </recommendedName>
</protein>
<dbReference type="InterPro" id="IPR003604">
    <property type="entry name" value="Matrin/U1-like-C_Znf_C2H2"/>
</dbReference>
<evidence type="ECO:0000313" key="3">
    <source>
        <dbReference type="EMBL" id="KAL0308983.1"/>
    </source>
</evidence>
<feature type="region of interest" description="Disordered" evidence="1">
    <location>
        <begin position="312"/>
        <end position="346"/>
    </location>
</feature>
<proteinExistence type="predicted"/>
<dbReference type="GO" id="GO:0003676">
    <property type="term" value="F:nucleic acid binding"/>
    <property type="evidence" value="ECO:0007669"/>
    <property type="project" value="InterPro"/>
</dbReference>
<evidence type="ECO:0000259" key="2">
    <source>
        <dbReference type="SMART" id="SM00451"/>
    </source>
</evidence>
<feature type="compositionally biased region" description="Basic and acidic residues" evidence="1">
    <location>
        <begin position="400"/>
        <end position="412"/>
    </location>
</feature>
<reference evidence="3" key="2">
    <citation type="journal article" date="2024" name="Plant">
        <title>Genomic evolution and insights into agronomic trait innovations of Sesamum species.</title>
        <authorList>
            <person name="Miao H."/>
            <person name="Wang L."/>
            <person name="Qu L."/>
            <person name="Liu H."/>
            <person name="Sun Y."/>
            <person name="Le M."/>
            <person name="Wang Q."/>
            <person name="Wei S."/>
            <person name="Zheng Y."/>
            <person name="Lin W."/>
            <person name="Duan Y."/>
            <person name="Cao H."/>
            <person name="Xiong S."/>
            <person name="Wang X."/>
            <person name="Wei L."/>
            <person name="Li C."/>
            <person name="Ma Q."/>
            <person name="Ju M."/>
            <person name="Zhao R."/>
            <person name="Li G."/>
            <person name="Mu C."/>
            <person name="Tian Q."/>
            <person name="Mei H."/>
            <person name="Zhang T."/>
            <person name="Gao T."/>
            <person name="Zhang H."/>
        </authorList>
    </citation>
    <scope>NUCLEOTIDE SEQUENCE</scope>
    <source>
        <strain evidence="3">G02</strain>
    </source>
</reference>
<reference evidence="3" key="1">
    <citation type="submission" date="2020-06" db="EMBL/GenBank/DDBJ databases">
        <authorList>
            <person name="Li T."/>
            <person name="Hu X."/>
            <person name="Zhang T."/>
            <person name="Song X."/>
            <person name="Zhang H."/>
            <person name="Dai N."/>
            <person name="Sheng W."/>
            <person name="Hou X."/>
            <person name="Wei L."/>
        </authorList>
    </citation>
    <scope>NUCLEOTIDE SEQUENCE</scope>
    <source>
        <strain evidence="3">G02</strain>
        <tissue evidence="3">Leaf</tissue>
    </source>
</reference>
<dbReference type="SUPFAM" id="SSF57667">
    <property type="entry name" value="beta-beta-alpha zinc fingers"/>
    <property type="match status" value="2"/>
</dbReference>
<evidence type="ECO:0000256" key="1">
    <source>
        <dbReference type="SAM" id="MobiDB-lite"/>
    </source>
</evidence>
<dbReference type="InterPro" id="IPR036236">
    <property type="entry name" value="Znf_C2H2_sf"/>
</dbReference>
<organism evidence="3">
    <name type="scientific">Sesamum radiatum</name>
    <name type="common">Black benniseed</name>
    <dbReference type="NCBI Taxonomy" id="300843"/>
    <lineage>
        <taxon>Eukaryota</taxon>
        <taxon>Viridiplantae</taxon>
        <taxon>Streptophyta</taxon>
        <taxon>Embryophyta</taxon>
        <taxon>Tracheophyta</taxon>
        <taxon>Spermatophyta</taxon>
        <taxon>Magnoliopsida</taxon>
        <taxon>eudicotyledons</taxon>
        <taxon>Gunneridae</taxon>
        <taxon>Pentapetalae</taxon>
        <taxon>asterids</taxon>
        <taxon>lamiids</taxon>
        <taxon>Lamiales</taxon>
        <taxon>Pedaliaceae</taxon>
        <taxon>Sesamum</taxon>
    </lineage>
</organism>
<feature type="region of interest" description="Disordered" evidence="1">
    <location>
        <begin position="212"/>
        <end position="232"/>
    </location>
</feature>
<dbReference type="PANTHER" id="PTHR47487">
    <property type="entry name" value="OS06G0651300 PROTEIN-RELATED"/>
    <property type="match status" value="1"/>
</dbReference>
<comment type="caution">
    <text evidence="3">The sequence shown here is derived from an EMBL/GenBank/DDBJ whole genome shotgun (WGS) entry which is preliminary data.</text>
</comment>
<dbReference type="SMART" id="SM00451">
    <property type="entry name" value="ZnF_U1"/>
    <property type="match status" value="2"/>
</dbReference>
<feature type="domain" description="U1-type" evidence="2">
    <location>
        <begin position="264"/>
        <end position="298"/>
    </location>
</feature>
<name>A0AAW2KR23_SESRA</name>